<sequence length="611" mass="66134">MKTTEEGYLLLFSALDKITDPSKRAAFVKAAGIGQESLRFLADGSLDLKATIEEVKKLQGYLGPKAYEDAAAYGDAMDNLGLSWRGLRDKLTAAALPAIVPMLEDLNKFFANNSEAIASGFREIAVEVSNGVRSMASWFGSLKSDDWKGFWNDLKGIASAISNVASTVNQVVQAMGGWKVLIGSLIALKVANWIKGLAGNLTDLLPGMGGTPGPADKKGAPWWAPGVQAWMYDQGKTWMMNRLDALPRPNGPGAVADPGSFDPWEDLKKIIGTWTRDTVQNKTADLISERTGQIAEAQSQLSDANSIIADMQRSGNDKKYPGAFERALQMRDSIQARIADLRAGLELLKRDGADVGRKMGEEAGKSFIDSIRSFFQKSSYSEGGVSNGGIVNASLRIGGGRAAGRAQAMAGRGHGVAPNFGSAKSMLDLIGTAEGTDKGRGYNETLAYGAYTGGDRNLVGMTLDEIDALQTQMLRHPGNRFNSSALGRYQFTRTRLRDLRKRYGIPGSARYDQNLQDQLAKLSLSERGGTLGAIRNEWEGLRNVPDDILRDAMRRDRQRKEKRQRDKVEGAASVDVRFHGTPAGTKVGAKATGLFREVRLDTGRSMKPATA</sequence>
<dbReference type="Proteomes" id="UP001241603">
    <property type="component" value="Unassembled WGS sequence"/>
</dbReference>
<dbReference type="SUPFAM" id="SSF53955">
    <property type="entry name" value="Lysozyme-like"/>
    <property type="match status" value="1"/>
</dbReference>
<gene>
    <name evidence="3" type="ORF">QO014_003453</name>
</gene>
<keyword evidence="4" id="KW-1185">Reference proteome</keyword>
<evidence type="ECO:0000256" key="1">
    <source>
        <dbReference type="SAM" id="Coils"/>
    </source>
</evidence>
<feature type="coiled-coil region" evidence="1">
    <location>
        <begin position="294"/>
        <end position="351"/>
    </location>
</feature>
<evidence type="ECO:0000313" key="4">
    <source>
        <dbReference type="Proteomes" id="UP001241603"/>
    </source>
</evidence>
<accession>A0ABU0H9S5</accession>
<dbReference type="InterPro" id="IPR023346">
    <property type="entry name" value="Lysozyme-like_dom_sf"/>
</dbReference>
<dbReference type="Gene3D" id="1.10.530.10">
    <property type="match status" value="1"/>
</dbReference>
<proteinExistence type="predicted"/>
<dbReference type="EMBL" id="JAUSVO010000005">
    <property type="protein sequence ID" value="MDQ0439052.1"/>
    <property type="molecule type" value="Genomic_DNA"/>
</dbReference>
<organism evidence="3 4">
    <name type="scientific">Kaistia dalseonensis</name>
    <dbReference type="NCBI Taxonomy" id="410840"/>
    <lineage>
        <taxon>Bacteria</taxon>
        <taxon>Pseudomonadati</taxon>
        <taxon>Pseudomonadota</taxon>
        <taxon>Alphaproteobacteria</taxon>
        <taxon>Hyphomicrobiales</taxon>
        <taxon>Kaistiaceae</taxon>
        <taxon>Kaistia</taxon>
    </lineage>
</organism>
<protein>
    <submittedName>
        <fullName evidence="3">Muramidase (Phage lysozyme)</fullName>
    </submittedName>
</protein>
<name>A0ABU0H9S5_9HYPH</name>
<feature type="region of interest" description="Disordered" evidence="2">
    <location>
        <begin position="552"/>
        <end position="571"/>
    </location>
</feature>
<keyword evidence="1" id="KW-0175">Coiled coil</keyword>
<dbReference type="RefSeq" id="WP_266349957.1">
    <property type="nucleotide sequence ID" value="NZ_JAPKNG010000005.1"/>
</dbReference>
<comment type="caution">
    <text evidence="3">The sequence shown here is derived from an EMBL/GenBank/DDBJ whole genome shotgun (WGS) entry which is preliminary data.</text>
</comment>
<evidence type="ECO:0000256" key="2">
    <source>
        <dbReference type="SAM" id="MobiDB-lite"/>
    </source>
</evidence>
<feature type="compositionally biased region" description="Basic and acidic residues" evidence="2">
    <location>
        <begin position="552"/>
        <end position="569"/>
    </location>
</feature>
<reference evidence="3 4" key="1">
    <citation type="submission" date="2023-07" db="EMBL/GenBank/DDBJ databases">
        <title>Genomic Encyclopedia of Type Strains, Phase IV (KMG-IV): sequencing the most valuable type-strain genomes for metagenomic binning, comparative biology and taxonomic classification.</title>
        <authorList>
            <person name="Goeker M."/>
        </authorList>
    </citation>
    <scope>NUCLEOTIDE SEQUENCE [LARGE SCALE GENOMIC DNA]</scope>
    <source>
        <strain evidence="3 4">B6-8</strain>
    </source>
</reference>
<evidence type="ECO:0000313" key="3">
    <source>
        <dbReference type="EMBL" id="MDQ0439052.1"/>
    </source>
</evidence>